<evidence type="ECO:0000313" key="1">
    <source>
        <dbReference type="EMBL" id="GAA4431620.1"/>
    </source>
</evidence>
<organism evidence="1 2">
    <name type="scientific">Georgenia halophila</name>
    <dbReference type="NCBI Taxonomy" id="620889"/>
    <lineage>
        <taxon>Bacteria</taxon>
        <taxon>Bacillati</taxon>
        <taxon>Actinomycetota</taxon>
        <taxon>Actinomycetes</taxon>
        <taxon>Micrococcales</taxon>
        <taxon>Bogoriellaceae</taxon>
        <taxon>Georgenia</taxon>
    </lineage>
</organism>
<sequence length="60" mass="6678">MAYSVPNFAANRAAVKDTDYRIEIFSTLGSRGRDIMGYTKDQVIADVLGAPTTEENERHD</sequence>
<reference evidence="2" key="1">
    <citation type="journal article" date="2019" name="Int. J. Syst. Evol. Microbiol.">
        <title>The Global Catalogue of Microorganisms (GCM) 10K type strain sequencing project: providing services to taxonomists for standard genome sequencing and annotation.</title>
        <authorList>
            <consortium name="The Broad Institute Genomics Platform"/>
            <consortium name="The Broad Institute Genome Sequencing Center for Infectious Disease"/>
            <person name="Wu L."/>
            <person name="Ma J."/>
        </authorList>
    </citation>
    <scope>NUCLEOTIDE SEQUENCE [LARGE SCALE GENOMIC DNA]</scope>
    <source>
        <strain evidence="2">JCM 17810</strain>
    </source>
</reference>
<dbReference type="EMBL" id="BAABGN010000013">
    <property type="protein sequence ID" value="GAA4431620.1"/>
    <property type="molecule type" value="Genomic_DNA"/>
</dbReference>
<dbReference type="Proteomes" id="UP001500622">
    <property type="component" value="Unassembled WGS sequence"/>
</dbReference>
<keyword evidence="2" id="KW-1185">Reference proteome</keyword>
<name>A0ABP8LNH2_9MICO</name>
<accession>A0ABP8LNH2</accession>
<evidence type="ECO:0000313" key="2">
    <source>
        <dbReference type="Proteomes" id="UP001500622"/>
    </source>
</evidence>
<proteinExistence type="predicted"/>
<protein>
    <submittedName>
        <fullName evidence="1">Uncharacterized protein</fullName>
    </submittedName>
</protein>
<gene>
    <name evidence="1" type="ORF">GCM10023169_36360</name>
</gene>
<comment type="caution">
    <text evidence="1">The sequence shown here is derived from an EMBL/GenBank/DDBJ whole genome shotgun (WGS) entry which is preliminary data.</text>
</comment>